<dbReference type="Gene3D" id="3.40.50.2000">
    <property type="entry name" value="Glycogen Phosphorylase B"/>
    <property type="match status" value="2"/>
</dbReference>
<evidence type="ECO:0000313" key="4">
    <source>
        <dbReference type="Proteomes" id="UP000283433"/>
    </source>
</evidence>
<dbReference type="OrthoDB" id="9801609at2"/>
<dbReference type="SUPFAM" id="SSF53756">
    <property type="entry name" value="UDP-Glycosyltransferase/glycogen phosphorylase"/>
    <property type="match status" value="1"/>
</dbReference>
<keyword evidence="4" id="KW-1185">Reference proteome</keyword>
<name>A0A419S1N8_9SPHI</name>
<reference evidence="3 4" key="1">
    <citation type="submission" date="2016-07" db="EMBL/GenBank/DDBJ databases">
        <title>Genome of Pelobium manganitolerans.</title>
        <authorList>
            <person name="Wu S."/>
            <person name="Wang G."/>
        </authorList>
    </citation>
    <scope>NUCLEOTIDE SEQUENCE [LARGE SCALE GENOMIC DNA]</scope>
    <source>
        <strain evidence="3 4">YS-25</strain>
    </source>
</reference>
<comment type="caution">
    <text evidence="3">The sequence shown here is derived from an EMBL/GenBank/DDBJ whole genome shotgun (WGS) entry which is preliminary data.</text>
</comment>
<dbReference type="RefSeq" id="WP_120183226.1">
    <property type="nucleotide sequence ID" value="NZ_MBTA01000030.1"/>
</dbReference>
<evidence type="ECO:0000259" key="1">
    <source>
        <dbReference type="Pfam" id="PF00534"/>
    </source>
</evidence>
<dbReference type="Pfam" id="PF00534">
    <property type="entry name" value="Glycos_transf_1"/>
    <property type="match status" value="1"/>
</dbReference>
<feature type="domain" description="Glycosyltransferase subfamily 4-like N-terminal" evidence="2">
    <location>
        <begin position="72"/>
        <end position="184"/>
    </location>
</feature>
<dbReference type="AlphaFoldDB" id="A0A419S1N8"/>
<dbReference type="PANTHER" id="PTHR46401:SF8">
    <property type="entry name" value="BLL6006 PROTEIN"/>
    <property type="match status" value="1"/>
</dbReference>
<evidence type="ECO:0008006" key="5">
    <source>
        <dbReference type="Google" id="ProtNLM"/>
    </source>
</evidence>
<dbReference type="InterPro" id="IPR028098">
    <property type="entry name" value="Glyco_trans_4-like_N"/>
</dbReference>
<dbReference type="Pfam" id="PF13439">
    <property type="entry name" value="Glyco_transf_4"/>
    <property type="match status" value="1"/>
</dbReference>
<gene>
    <name evidence="3" type="ORF">BCY91_12195</name>
</gene>
<sequence length="398" mass="45907">MNILVYIPSISKKNGGIYQYTMGLLNVLKGSKKHQFFILNNESDDQLNTLIATQENFHSLNDRCLELPNDWVNRVVRRGKRSLPNMFRPARTPIEQIINNNRIALVHCPFQAYLNTGSTPFITTMHDVQELHFPEFFTSEERARRAVAYKEAIEQSNRVVVSYQHIKNDLVKFFDVPASNIEVVLLDMTRLWIDDFSEQNLINIRDLAVPQKYLLYPAATWHHKNHITLLEALMSLKEEGTTVNIVFTGHLTEHYEEVLKPFVERHHLNDQCTFKGIVSDQELYSLYNYAQGVVIPTLYEAGSFPLYESILLNIPVICSDTTSLPETIGTSDYVFEATNVEALKGLIKNLYLDDHFRDKNKLWVIDRAATFRSATALGKFEKLYDSIMKTSPVTEYFT</sequence>
<evidence type="ECO:0000259" key="2">
    <source>
        <dbReference type="Pfam" id="PF13439"/>
    </source>
</evidence>
<organism evidence="3 4">
    <name type="scientific">Pelobium manganitolerans</name>
    <dbReference type="NCBI Taxonomy" id="1842495"/>
    <lineage>
        <taxon>Bacteria</taxon>
        <taxon>Pseudomonadati</taxon>
        <taxon>Bacteroidota</taxon>
        <taxon>Sphingobacteriia</taxon>
        <taxon>Sphingobacteriales</taxon>
        <taxon>Sphingobacteriaceae</taxon>
        <taxon>Pelobium</taxon>
    </lineage>
</organism>
<dbReference type="InterPro" id="IPR001296">
    <property type="entry name" value="Glyco_trans_1"/>
</dbReference>
<feature type="domain" description="Glycosyl transferase family 1" evidence="1">
    <location>
        <begin position="207"/>
        <end position="358"/>
    </location>
</feature>
<dbReference type="GO" id="GO:0016757">
    <property type="term" value="F:glycosyltransferase activity"/>
    <property type="evidence" value="ECO:0007669"/>
    <property type="project" value="InterPro"/>
</dbReference>
<proteinExistence type="predicted"/>
<dbReference type="PANTHER" id="PTHR46401">
    <property type="entry name" value="GLYCOSYLTRANSFERASE WBBK-RELATED"/>
    <property type="match status" value="1"/>
</dbReference>
<accession>A0A419S1N8</accession>
<dbReference type="CDD" id="cd03809">
    <property type="entry name" value="GT4_MtfB-like"/>
    <property type="match status" value="1"/>
</dbReference>
<evidence type="ECO:0000313" key="3">
    <source>
        <dbReference type="EMBL" id="RKD12404.1"/>
    </source>
</evidence>
<dbReference type="EMBL" id="MBTA01000030">
    <property type="protein sequence ID" value="RKD12404.1"/>
    <property type="molecule type" value="Genomic_DNA"/>
</dbReference>
<protein>
    <recommendedName>
        <fullName evidence="5">Glycosyl transferase family 1 domain-containing protein</fullName>
    </recommendedName>
</protein>
<dbReference type="Proteomes" id="UP000283433">
    <property type="component" value="Unassembled WGS sequence"/>
</dbReference>